<evidence type="ECO:0000256" key="4">
    <source>
        <dbReference type="SAM" id="MobiDB-lite"/>
    </source>
</evidence>
<dbReference type="PROSITE" id="PS51257">
    <property type="entry name" value="PROKAR_LIPOPROTEIN"/>
    <property type="match status" value="1"/>
</dbReference>
<name>A0A7D7MHH7_PLAMR</name>
<dbReference type="Gene3D" id="3.90.1310.10">
    <property type="entry name" value="Penicillin-binding protein 2a (Domain 2)"/>
    <property type="match status" value="1"/>
</dbReference>
<dbReference type="Gene3D" id="3.10.450.100">
    <property type="entry name" value="NTF2-like, domain 1"/>
    <property type="match status" value="1"/>
</dbReference>
<dbReference type="GO" id="GO:0005886">
    <property type="term" value="C:plasma membrane"/>
    <property type="evidence" value="ECO:0007669"/>
    <property type="project" value="TreeGrafter"/>
</dbReference>
<feature type="compositionally biased region" description="Acidic residues" evidence="4">
    <location>
        <begin position="22"/>
        <end position="35"/>
    </location>
</feature>
<gene>
    <name evidence="9" type="ORF">H1Q58_03250</name>
</gene>
<dbReference type="Gene3D" id="3.40.710.10">
    <property type="entry name" value="DD-peptidase/beta-lactamase superfamily"/>
    <property type="match status" value="1"/>
</dbReference>
<dbReference type="Pfam" id="PF05223">
    <property type="entry name" value="MecA_N"/>
    <property type="match status" value="1"/>
</dbReference>
<dbReference type="GO" id="GO:0071555">
    <property type="term" value="P:cell wall organization"/>
    <property type="evidence" value="ECO:0007669"/>
    <property type="project" value="TreeGrafter"/>
</dbReference>
<comment type="subcellular location">
    <subcellularLocation>
        <location evidence="1">Membrane</location>
    </subcellularLocation>
</comment>
<proteinExistence type="inferred from homology"/>
<reference evidence="9 10" key="1">
    <citation type="submission" date="2020-07" db="EMBL/GenBank/DDBJ databases">
        <title>Screening of a cold-adapted Planococcus bacterium producing protease in traditional shrimp paste and protease identification by genome sequencing.</title>
        <authorList>
            <person name="Gao R."/>
            <person name="Leng W."/>
            <person name="Chu Q."/>
            <person name="Wu X."/>
            <person name="Liu H."/>
            <person name="Li X."/>
        </authorList>
    </citation>
    <scope>NUCLEOTIDE SEQUENCE [LARGE SCALE GENOMIC DNA]</scope>
    <source>
        <strain evidence="9 10">XJ11</strain>
    </source>
</reference>
<dbReference type="Gene3D" id="3.30.1390.30">
    <property type="entry name" value="Penicillin-binding protein 2a, domain 3"/>
    <property type="match status" value="1"/>
</dbReference>
<dbReference type="EMBL" id="CP059540">
    <property type="protein sequence ID" value="QMT18051.1"/>
    <property type="molecule type" value="Genomic_DNA"/>
</dbReference>
<protein>
    <submittedName>
        <fullName evidence="9">Penicillin-binding transpeptidase domain-containing protein</fullName>
    </submittedName>
</protein>
<dbReference type="PANTHER" id="PTHR30627">
    <property type="entry name" value="PEPTIDOGLYCAN D,D-TRANSPEPTIDASE"/>
    <property type="match status" value="1"/>
</dbReference>
<dbReference type="KEGG" id="pdec:H1Q58_03250"/>
<keyword evidence="3" id="KW-0472">Membrane</keyword>
<dbReference type="InterPro" id="IPR005311">
    <property type="entry name" value="PBP_dimer"/>
</dbReference>
<accession>A0A7D7MHH7</accession>
<dbReference type="InterPro" id="IPR032710">
    <property type="entry name" value="NTF2-like_dom_sf"/>
</dbReference>
<dbReference type="SUPFAM" id="SSF56519">
    <property type="entry name" value="Penicillin binding protein dimerisation domain"/>
    <property type="match status" value="1"/>
</dbReference>
<dbReference type="GO" id="GO:0071972">
    <property type="term" value="F:peptidoglycan L,D-transpeptidase activity"/>
    <property type="evidence" value="ECO:0007669"/>
    <property type="project" value="TreeGrafter"/>
</dbReference>
<dbReference type="InterPro" id="IPR001460">
    <property type="entry name" value="PCN-bd_Tpept"/>
</dbReference>
<dbReference type="AlphaFoldDB" id="A0A7D7MHH7"/>
<dbReference type="PANTHER" id="PTHR30627:SF25">
    <property type="entry name" value="PENICILLIN-BINDING PROTEIN 3"/>
    <property type="match status" value="1"/>
</dbReference>
<comment type="similarity">
    <text evidence="2">Belongs to the transpeptidase family.</text>
</comment>
<dbReference type="GO" id="GO:0008658">
    <property type="term" value="F:penicillin binding"/>
    <property type="evidence" value="ECO:0007669"/>
    <property type="project" value="InterPro"/>
</dbReference>
<evidence type="ECO:0000256" key="2">
    <source>
        <dbReference type="ARBA" id="ARBA00007171"/>
    </source>
</evidence>
<feature type="domain" description="Penicillin-binding protein transpeptidase" evidence="6">
    <location>
        <begin position="369"/>
        <end position="659"/>
    </location>
</feature>
<evidence type="ECO:0000313" key="10">
    <source>
        <dbReference type="Proteomes" id="UP000514716"/>
    </source>
</evidence>
<organism evidence="9 10">
    <name type="scientific">Planococcus maritimus</name>
    <dbReference type="NCBI Taxonomy" id="192421"/>
    <lineage>
        <taxon>Bacteria</taxon>
        <taxon>Bacillati</taxon>
        <taxon>Bacillota</taxon>
        <taxon>Bacilli</taxon>
        <taxon>Bacillales</taxon>
        <taxon>Caryophanaceae</taxon>
        <taxon>Planococcus</taxon>
    </lineage>
</organism>
<dbReference type="SUPFAM" id="SSF54427">
    <property type="entry name" value="NTF2-like"/>
    <property type="match status" value="1"/>
</dbReference>
<dbReference type="InterPro" id="IPR012338">
    <property type="entry name" value="Beta-lactam/transpept-like"/>
</dbReference>
<dbReference type="SUPFAM" id="SSF56601">
    <property type="entry name" value="beta-lactamase/transpeptidase-like"/>
    <property type="match status" value="1"/>
</dbReference>
<feature type="signal peptide" evidence="5">
    <location>
        <begin position="1"/>
        <end position="21"/>
    </location>
</feature>
<keyword evidence="10" id="KW-1185">Reference proteome</keyword>
<dbReference type="RefSeq" id="WP_182092710.1">
    <property type="nucleotide sequence ID" value="NZ_CP059540.1"/>
</dbReference>
<keyword evidence="5" id="KW-0732">Signal</keyword>
<feature type="domain" description="Penicillin-binding protein dimerisation" evidence="7">
    <location>
        <begin position="173"/>
        <end position="336"/>
    </location>
</feature>
<dbReference type="InterPro" id="IPR036138">
    <property type="entry name" value="PBP_dimer_sf"/>
</dbReference>
<dbReference type="Proteomes" id="UP000514716">
    <property type="component" value="Chromosome"/>
</dbReference>
<dbReference type="InterPro" id="IPR050515">
    <property type="entry name" value="Beta-lactam/transpept"/>
</dbReference>
<dbReference type="Pfam" id="PF00905">
    <property type="entry name" value="Transpeptidase"/>
    <property type="match status" value="1"/>
</dbReference>
<sequence>MGKSKLWMIGVGAALTLAACADEEAETPTPEEAEPETVASPEPRAQKFMDLWQAGEYDTLYDEFLTERTKSAFGEEIFIDWQEELDEQLSLSERDIDWQLGEEPWLKNEPADIPLTIAMESVVGEIEFAKTLSFVYEETEEGAEGEWFAEWDPSFILPNLSKNDNVFVQVSETERGEIVDRNGKVVAGNTDAYEIGVVPGNFDRDDYTERLAELLDMSAADIDAELDKPWVEPHHYVPLGTVGPDRETLNRLFAIPGTKRTKVTMRDYPYGESLAHLTGYIAPITAEQLEERSGQGYGQGDVIGREGLEEIFETELRGKRGGKILIEKTAQNETITAIDNSTAAGDTIKLTIDADLQRKVYREMDDAPGTAAAVDPYTGETHVLVSSPAYDPNDFIPGIKQSRFQQLVDDPGQPFFNRSAATYPPSYVMQPVTAAVAMKQGTLDPAEGIDIDGETWQKYASWNDFRITRPNPGVKNPIDLEKALIHSDSIYFAIQATNMPDDSFLTGLSEFGFGTALDYPVPLSASQISESGAFGSEGQLASSASGESQVRLNILHTASMYGTFLADGEMKKPILISDTEEESLKQELFNAEQAELIRTALVEAGEEDGHELVGKTAVLKSDKGNMGWFAGYDPKVGNLSVAVMMEDEEDAAAIAEALFSDD</sequence>
<evidence type="ECO:0000256" key="1">
    <source>
        <dbReference type="ARBA" id="ARBA00004370"/>
    </source>
</evidence>
<feature type="chain" id="PRO_5039131465" evidence="5">
    <location>
        <begin position="22"/>
        <end position="662"/>
    </location>
</feature>
<dbReference type="Pfam" id="PF03717">
    <property type="entry name" value="PBP_dimer"/>
    <property type="match status" value="1"/>
</dbReference>
<evidence type="ECO:0000259" key="6">
    <source>
        <dbReference type="Pfam" id="PF00905"/>
    </source>
</evidence>
<evidence type="ECO:0000256" key="5">
    <source>
        <dbReference type="SAM" id="SignalP"/>
    </source>
</evidence>
<evidence type="ECO:0000256" key="3">
    <source>
        <dbReference type="ARBA" id="ARBA00023136"/>
    </source>
</evidence>
<evidence type="ECO:0000313" key="9">
    <source>
        <dbReference type="EMBL" id="QMT18051.1"/>
    </source>
</evidence>
<evidence type="ECO:0000259" key="7">
    <source>
        <dbReference type="Pfam" id="PF03717"/>
    </source>
</evidence>
<feature type="region of interest" description="Disordered" evidence="4">
    <location>
        <begin position="22"/>
        <end position="44"/>
    </location>
</feature>
<dbReference type="GO" id="GO:0046677">
    <property type="term" value="P:response to antibiotic"/>
    <property type="evidence" value="ECO:0007669"/>
    <property type="project" value="InterPro"/>
</dbReference>
<evidence type="ECO:0000259" key="8">
    <source>
        <dbReference type="Pfam" id="PF05223"/>
    </source>
</evidence>
<dbReference type="InterPro" id="IPR007887">
    <property type="entry name" value="MecA_N"/>
</dbReference>
<feature type="domain" description="NTF2-like N-terminal transpeptidase" evidence="8">
    <location>
        <begin position="40"/>
        <end position="164"/>
    </location>
</feature>